<accession>A0AAD8E4T5</accession>
<keyword evidence="2" id="KW-1185">Reference proteome</keyword>
<evidence type="ECO:0000313" key="1">
    <source>
        <dbReference type="EMBL" id="KAJ9576839.1"/>
    </source>
</evidence>
<dbReference type="EMBL" id="JASPKZ010009390">
    <property type="protein sequence ID" value="KAJ9576839.1"/>
    <property type="molecule type" value="Genomic_DNA"/>
</dbReference>
<evidence type="ECO:0000313" key="2">
    <source>
        <dbReference type="Proteomes" id="UP001233999"/>
    </source>
</evidence>
<organism evidence="1 2">
    <name type="scientific">Diploptera punctata</name>
    <name type="common">Pacific beetle cockroach</name>
    <dbReference type="NCBI Taxonomy" id="6984"/>
    <lineage>
        <taxon>Eukaryota</taxon>
        <taxon>Metazoa</taxon>
        <taxon>Ecdysozoa</taxon>
        <taxon>Arthropoda</taxon>
        <taxon>Hexapoda</taxon>
        <taxon>Insecta</taxon>
        <taxon>Pterygota</taxon>
        <taxon>Neoptera</taxon>
        <taxon>Polyneoptera</taxon>
        <taxon>Dictyoptera</taxon>
        <taxon>Blattodea</taxon>
        <taxon>Blaberoidea</taxon>
        <taxon>Blaberidae</taxon>
        <taxon>Diplopterinae</taxon>
        <taxon>Diploptera</taxon>
    </lineage>
</organism>
<proteinExistence type="predicted"/>
<dbReference type="Proteomes" id="UP001233999">
    <property type="component" value="Unassembled WGS sequence"/>
</dbReference>
<feature type="non-terminal residue" evidence="1">
    <location>
        <position position="92"/>
    </location>
</feature>
<feature type="non-terminal residue" evidence="1">
    <location>
        <position position="1"/>
    </location>
</feature>
<name>A0AAD8E4T5_DIPPU</name>
<sequence>RRGKYAGKQHLHLKNLLLHKIGGFHFSQQKISSSILSTAFTTSSNNSSVILKSVSMPLTNTITEHCSTRLLTVFLDSETELNKSILTGHNFL</sequence>
<protein>
    <submittedName>
        <fullName evidence="1">Uncharacterized protein</fullName>
    </submittedName>
</protein>
<dbReference type="AlphaFoldDB" id="A0AAD8E4T5"/>
<reference evidence="1" key="2">
    <citation type="submission" date="2023-05" db="EMBL/GenBank/DDBJ databases">
        <authorList>
            <person name="Fouks B."/>
        </authorList>
    </citation>
    <scope>NUCLEOTIDE SEQUENCE</scope>
    <source>
        <strain evidence="1">Stay&amp;Tobe</strain>
        <tissue evidence="1">Testes</tissue>
    </source>
</reference>
<gene>
    <name evidence="1" type="ORF">L9F63_006613</name>
</gene>
<comment type="caution">
    <text evidence="1">The sequence shown here is derived from an EMBL/GenBank/DDBJ whole genome shotgun (WGS) entry which is preliminary data.</text>
</comment>
<reference evidence="1" key="1">
    <citation type="journal article" date="2023" name="IScience">
        <title>Live-bearing cockroach genome reveals convergent evolutionary mechanisms linked to viviparity in insects and beyond.</title>
        <authorList>
            <person name="Fouks B."/>
            <person name="Harrison M.C."/>
            <person name="Mikhailova A.A."/>
            <person name="Marchal E."/>
            <person name="English S."/>
            <person name="Carruthers M."/>
            <person name="Jennings E.C."/>
            <person name="Chiamaka E.L."/>
            <person name="Frigard R.A."/>
            <person name="Pippel M."/>
            <person name="Attardo G.M."/>
            <person name="Benoit J.B."/>
            <person name="Bornberg-Bauer E."/>
            <person name="Tobe S.S."/>
        </authorList>
    </citation>
    <scope>NUCLEOTIDE SEQUENCE</scope>
    <source>
        <strain evidence="1">Stay&amp;Tobe</strain>
    </source>
</reference>